<protein>
    <submittedName>
        <fullName evidence="4">Zinc finger protein</fullName>
    </submittedName>
</protein>
<dbReference type="STRING" id="1561998.A0A1I7U3X8"/>
<dbReference type="Proteomes" id="UP000095282">
    <property type="component" value="Unplaced"/>
</dbReference>
<keyword evidence="2" id="KW-0732">Signal</keyword>
<dbReference type="eggNOG" id="ENOG502TGZN">
    <property type="taxonomic scope" value="Eukaryota"/>
</dbReference>
<name>A0A1I7U3X8_9PELO</name>
<evidence type="ECO:0000256" key="2">
    <source>
        <dbReference type="SAM" id="SignalP"/>
    </source>
</evidence>
<evidence type="ECO:0000313" key="3">
    <source>
        <dbReference type="Proteomes" id="UP000095282"/>
    </source>
</evidence>
<reference evidence="4" key="1">
    <citation type="submission" date="2016-11" db="UniProtKB">
        <authorList>
            <consortium name="WormBaseParasite"/>
        </authorList>
    </citation>
    <scope>IDENTIFICATION</scope>
</reference>
<sequence>MLSFSDALVAVVVAAVGISKSPRSPNTPPSRSNRLLAFARQRTSPLPPVRRHVGREVHHFKRRSETDSKGNVVRPDISKELTFPAIAVQKSLSLLEFVEKRGLTITDEELITVVQDAFELDRAMEKIFNKKEKMKSQMQEMGDKEFQRIKRIHARMPRHMQDVLKFEGRTVHVQERSAMPPMPFAGSSYMPLKYGHSMPHHMGMPPPGYAPPFAPPPMGMPPPPLGMPPPGMGGHYGVPPPMSLLGPPPFGVPMVPPPINNSVIQPPPPIQSASHSLIGRTEVEKRPAPPHGLNPLAFNTSTSMMPPAIGDYNMPPPIKKPNLQTQNPAMNRISNNLSNMLTNALKAQVSKSQVSFGTSSPTTTPTKKPVPSLMSINIPGVPKAGPSGSQK</sequence>
<feature type="signal peptide" evidence="2">
    <location>
        <begin position="1"/>
        <end position="15"/>
    </location>
</feature>
<keyword evidence="3" id="KW-1185">Reference proteome</keyword>
<feature type="chain" id="PRO_5012678452" evidence="2">
    <location>
        <begin position="16"/>
        <end position="391"/>
    </location>
</feature>
<feature type="compositionally biased region" description="Low complexity" evidence="1">
    <location>
        <begin position="358"/>
        <end position="372"/>
    </location>
</feature>
<dbReference type="WBParaSite" id="Csp11.Scaffold629.g14598.t1">
    <property type="protein sequence ID" value="Csp11.Scaffold629.g14598.t1"/>
    <property type="gene ID" value="Csp11.Scaffold629.g14598"/>
</dbReference>
<proteinExistence type="predicted"/>
<dbReference type="AlphaFoldDB" id="A0A1I7U3X8"/>
<feature type="region of interest" description="Disordered" evidence="1">
    <location>
        <begin position="352"/>
        <end position="391"/>
    </location>
</feature>
<organism evidence="3 4">
    <name type="scientific">Caenorhabditis tropicalis</name>
    <dbReference type="NCBI Taxonomy" id="1561998"/>
    <lineage>
        <taxon>Eukaryota</taxon>
        <taxon>Metazoa</taxon>
        <taxon>Ecdysozoa</taxon>
        <taxon>Nematoda</taxon>
        <taxon>Chromadorea</taxon>
        <taxon>Rhabditida</taxon>
        <taxon>Rhabditina</taxon>
        <taxon>Rhabditomorpha</taxon>
        <taxon>Rhabditoidea</taxon>
        <taxon>Rhabditidae</taxon>
        <taxon>Peloderinae</taxon>
        <taxon>Caenorhabditis</taxon>
    </lineage>
</organism>
<accession>A0A1I7U3X8</accession>
<evidence type="ECO:0000256" key="1">
    <source>
        <dbReference type="SAM" id="MobiDB-lite"/>
    </source>
</evidence>
<evidence type="ECO:0000313" key="4">
    <source>
        <dbReference type="WBParaSite" id="Csp11.Scaffold629.g14598.t1"/>
    </source>
</evidence>